<dbReference type="AlphaFoldDB" id="A0ABD2HRT8"/>
<name>A0ABD2HRT8_HETSC</name>
<evidence type="ECO:0000313" key="2">
    <source>
        <dbReference type="EMBL" id="KAL3070342.1"/>
    </source>
</evidence>
<evidence type="ECO:0000256" key="1">
    <source>
        <dbReference type="SAM" id="MobiDB-lite"/>
    </source>
</evidence>
<dbReference type="EMBL" id="JBICCN010000410">
    <property type="protein sequence ID" value="KAL3070342.1"/>
    <property type="molecule type" value="Genomic_DNA"/>
</dbReference>
<accession>A0ABD2HRT8</accession>
<gene>
    <name evidence="2" type="ORF">niasHS_015581</name>
</gene>
<proteinExistence type="predicted"/>
<dbReference type="Proteomes" id="UP001620645">
    <property type="component" value="Unassembled WGS sequence"/>
</dbReference>
<evidence type="ECO:0000313" key="3">
    <source>
        <dbReference type="Proteomes" id="UP001620645"/>
    </source>
</evidence>
<feature type="region of interest" description="Disordered" evidence="1">
    <location>
        <begin position="100"/>
        <end position="123"/>
    </location>
</feature>
<protein>
    <submittedName>
        <fullName evidence="2">Uncharacterized protein</fullName>
    </submittedName>
</protein>
<keyword evidence="3" id="KW-1185">Reference proteome</keyword>
<reference evidence="2 3" key="1">
    <citation type="submission" date="2024-10" db="EMBL/GenBank/DDBJ databases">
        <authorList>
            <person name="Kim D."/>
        </authorList>
    </citation>
    <scope>NUCLEOTIDE SEQUENCE [LARGE SCALE GENOMIC DNA]</scope>
    <source>
        <strain evidence="2">Taebaek</strain>
    </source>
</reference>
<organism evidence="2 3">
    <name type="scientific">Heterodera schachtii</name>
    <name type="common">Sugarbeet cyst nematode worm</name>
    <name type="synonym">Tylenchus schachtii</name>
    <dbReference type="NCBI Taxonomy" id="97005"/>
    <lineage>
        <taxon>Eukaryota</taxon>
        <taxon>Metazoa</taxon>
        <taxon>Ecdysozoa</taxon>
        <taxon>Nematoda</taxon>
        <taxon>Chromadorea</taxon>
        <taxon>Rhabditida</taxon>
        <taxon>Tylenchina</taxon>
        <taxon>Tylenchomorpha</taxon>
        <taxon>Tylenchoidea</taxon>
        <taxon>Heteroderidae</taxon>
        <taxon>Heteroderinae</taxon>
        <taxon>Heterodera</taxon>
    </lineage>
</organism>
<comment type="caution">
    <text evidence="2">The sequence shown here is derived from an EMBL/GenBank/DDBJ whole genome shotgun (WGS) entry which is preliminary data.</text>
</comment>
<sequence>MQLWQSNVPIVVPPPLLVQQTVVPHFPAPVPLLPRSDALSNVAAALNSNTQFGPIPHRDLPHGQSADGVAVANSSPATAAISTKNAIDLCPTIRQHMDGRKQSLHYAKTSACSEDDGEEKKKE</sequence>